<organism evidence="2 3">
    <name type="scientific">Cryobacterium shii</name>
    <dbReference type="NCBI Taxonomy" id="1259235"/>
    <lineage>
        <taxon>Bacteria</taxon>
        <taxon>Bacillati</taxon>
        <taxon>Actinomycetota</taxon>
        <taxon>Actinomycetes</taxon>
        <taxon>Micrococcales</taxon>
        <taxon>Microbacteriaceae</taxon>
        <taxon>Cryobacterium</taxon>
    </lineage>
</organism>
<dbReference type="RefSeq" id="WP_134402463.1">
    <property type="nucleotide sequence ID" value="NZ_SOFY01000021.1"/>
</dbReference>
<dbReference type="InterPro" id="IPR053863">
    <property type="entry name" value="Glyoxy/Ble-like_N"/>
</dbReference>
<evidence type="ECO:0000313" key="2">
    <source>
        <dbReference type="EMBL" id="TFC50110.1"/>
    </source>
</evidence>
<evidence type="ECO:0000313" key="3">
    <source>
        <dbReference type="Proteomes" id="UP000297403"/>
    </source>
</evidence>
<dbReference type="InterPro" id="IPR029068">
    <property type="entry name" value="Glyas_Bleomycin-R_OHBP_Dase"/>
</dbReference>
<dbReference type="PANTHER" id="PTHR36503:SF2">
    <property type="entry name" value="BLR2408 PROTEIN"/>
    <property type="match status" value="1"/>
</dbReference>
<dbReference type="AlphaFoldDB" id="A0AAQ2HG73"/>
<evidence type="ECO:0000259" key="1">
    <source>
        <dbReference type="PROSITE" id="PS51819"/>
    </source>
</evidence>
<dbReference type="Pfam" id="PF22677">
    <property type="entry name" value="Ble-like_N"/>
    <property type="match status" value="1"/>
</dbReference>
<proteinExistence type="predicted"/>
<dbReference type="SUPFAM" id="SSF54593">
    <property type="entry name" value="Glyoxalase/Bleomycin resistance protein/Dihydroxybiphenyl dioxygenase"/>
    <property type="match status" value="1"/>
</dbReference>
<dbReference type="InterPro" id="IPR037523">
    <property type="entry name" value="VOC_core"/>
</dbReference>
<keyword evidence="3" id="KW-1185">Reference proteome</keyword>
<accession>A0AAQ2HG73</accession>
<gene>
    <name evidence="2" type="ORF">E3O49_04940</name>
</gene>
<name>A0AAQ2HG73_9MICO</name>
<dbReference type="Proteomes" id="UP000297403">
    <property type="component" value="Unassembled WGS sequence"/>
</dbReference>
<dbReference type="PANTHER" id="PTHR36503">
    <property type="entry name" value="BLR2520 PROTEIN"/>
    <property type="match status" value="1"/>
</dbReference>
<protein>
    <recommendedName>
        <fullName evidence="1">VOC domain-containing protein</fullName>
    </recommendedName>
</protein>
<feature type="domain" description="VOC" evidence="1">
    <location>
        <begin position="3"/>
        <end position="128"/>
    </location>
</feature>
<sequence length="153" mass="16774">MSTMIFVNLPVADLKRSTDFFSALGYSFDPRFTDENAACLVIDQDHVYAMLLTTEMMKRFTRKSIVNAREGTEAILALSADSREAVDALADKALTSGGSASNPPDDQGYMYSRSFQDPDGHLWEAFWMDLAGMENAATQQAADQAAGVSDVQR</sequence>
<dbReference type="Gene3D" id="3.10.180.10">
    <property type="entry name" value="2,3-Dihydroxybiphenyl 1,2-Dioxygenase, domain 1"/>
    <property type="match status" value="1"/>
</dbReference>
<comment type="caution">
    <text evidence="2">The sequence shown here is derived from an EMBL/GenBank/DDBJ whole genome shotgun (WGS) entry which is preliminary data.</text>
</comment>
<dbReference type="EMBL" id="SOFY01000021">
    <property type="protein sequence ID" value="TFC50110.1"/>
    <property type="molecule type" value="Genomic_DNA"/>
</dbReference>
<dbReference type="PROSITE" id="PS51819">
    <property type="entry name" value="VOC"/>
    <property type="match status" value="1"/>
</dbReference>
<reference evidence="2 3" key="1">
    <citation type="submission" date="2019-03" db="EMBL/GenBank/DDBJ databases">
        <title>Genomics of glacier-inhabiting Cryobacterium strains.</title>
        <authorList>
            <person name="Liu Q."/>
            <person name="Xin Y.-H."/>
        </authorList>
    </citation>
    <scope>NUCLEOTIDE SEQUENCE [LARGE SCALE GENOMIC DNA]</scope>
    <source>
        <strain evidence="3">TMT1-22</strain>
    </source>
</reference>